<proteinExistence type="predicted"/>
<dbReference type="Gene3D" id="3.40.50.11110">
    <property type="entry name" value="Sialyltransferase, C-terminal GT-B Rossman nucleotide-binding domain"/>
    <property type="match status" value="1"/>
</dbReference>
<evidence type="ECO:0000313" key="1">
    <source>
        <dbReference type="EMBL" id="OHA43169.1"/>
    </source>
</evidence>
<evidence type="ECO:0008006" key="3">
    <source>
        <dbReference type="Google" id="ProtNLM"/>
    </source>
</evidence>
<dbReference type="AlphaFoldDB" id="A0A1G2P628"/>
<gene>
    <name evidence="1" type="ORF">A3G03_01725</name>
</gene>
<reference evidence="1 2" key="1">
    <citation type="journal article" date="2016" name="Nat. Commun.">
        <title>Thousands of microbial genomes shed light on interconnected biogeochemical processes in an aquifer system.</title>
        <authorList>
            <person name="Anantharaman K."/>
            <person name="Brown C.T."/>
            <person name="Hug L.A."/>
            <person name="Sharon I."/>
            <person name="Castelle C.J."/>
            <person name="Probst A.J."/>
            <person name="Thomas B.C."/>
            <person name="Singh A."/>
            <person name="Wilkins M.J."/>
            <person name="Karaoz U."/>
            <person name="Brodie E.L."/>
            <person name="Williams K.H."/>
            <person name="Hubbard S.S."/>
            <person name="Banfield J.F."/>
        </authorList>
    </citation>
    <scope>NUCLEOTIDE SEQUENCE [LARGE SCALE GENOMIC DNA]</scope>
</reference>
<name>A0A1G2P628_9BACT</name>
<comment type="caution">
    <text evidence="1">The sequence shown here is derived from an EMBL/GenBank/DDBJ whole genome shotgun (WGS) entry which is preliminary data.</text>
</comment>
<sequence>MTTMVPKPKLIFVPHYIGSLLYFEKLLPFLVSRYEVRFLILFIHQGTYREMLDYCRQRNLAYDFLTPPKSADNSKKTNFPVFSLIRDLILYKKQIRVLLNDKQIKEIISVNDGGIYVGYLMTEANKRGIDTAVLQWALAYADEEQRKMPKKIVVFWRSVLYCLAKPVYIFFKKLAVLLILGIYQNKSVLGGGTAKRFGVINQQAFEFFKKQGVPEEKMTVVGYLDFHLAEKTKKDFDDNKQTFLKKALEYNINLSKKNIIVFSSPFYIKDIKIITAEEQVRYYKKLIEKIREICPLEKYDILFKIHPIEDLNTYKSLENIGIKIFDKNADNHALIYLSDLYIADSTTTNFIPITMGKKAIFINFYKLLLVESSKYCFGIKKFATDEKEFNRLLKLYHDRRLPVQYEKDEEIITPDSLTKIIEWIS</sequence>
<protein>
    <recommendedName>
        <fullName evidence="3">UDP-N-acetylglucosamine 2-epimerase domain-containing protein</fullName>
    </recommendedName>
</protein>
<organism evidence="1 2">
    <name type="scientific">Candidatus Taylorbacteria bacterium RIFCSPLOWO2_12_FULL_44_15c</name>
    <dbReference type="NCBI Taxonomy" id="1802333"/>
    <lineage>
        <taxon>Bacteria</taxon>
        <taxon>Candidatus Tayloriibacteriota</taxon>
    </lineage>
</organism>
<dbReference type="Proteomes" id="UP000176355">
    <property type="component" value="Unassembled WGS sequence"/>
</dbReference>
<dbReference type="EMBL" id="MHSL01000030">
    <property type="protein sequence ID" value="OHA43169.1"/>
    <property type="molecule type" value="Genomic_DNA"/>
</dbReference>
<accession>A0A1G2P628</accession>
<dbReference type="STRING" id="1802333.A3G03_01725"/>
<evidence type="ECO:0000313" key="2">
    <source>
        <dbReference type="Proteomes" id="UP000176355"/>
    </source>
</evidence>